<organism evidence="1 2">
    <name type="scientific">Rhodopirellula baltica SWK14</name>
    <dbReference type="NCBI Taxonomy" id="993516"/>
    <lineage>
        <taxon>Bacteria</taxon>
        <taxon>Pseudomonadati</taxon>
        <taxon>Planctomycetota</taxon>
        <taxon>Planctomycetia</taxon>
        <taxon>Pirellulales</taxon>
        <taxon>Pirellulaceae</taxon>
        <taxon>Rhodopirellula</taxon>
    </lineage>
</organism>
<gene>
    <name evidence="1" type="ORF">RBSWK_02682</name>
</gene>
<sequence>MWGTKTLFSGLDGMTLWGLLFRRFVLPTEGSVGYLVACGSPDGATCHPVWHEAKRVMESPLGTFAS</sequence>
<dbReference type="AlphaFoldDB" id="L7CIB1"/>
<dbReference type="EMBL" id="AMWG01000063">
    <property type="protein sequence ID" value="ELP33372.1"/>
    <property type="molecule type" value="Genomic_DNA"/>
</dbReference>
<proteinExistence type="predicted"/>
<evidence type="ECO:0000313" key="1">
    <source>
        <dbReference type="EMBL" id="ELP33372.1"/>
    </source>
</evidence>
<reference evidence="1 2" key="1">
    <citation type="journal article" date="2013" name="Mar. Genomics">
        <title>Expression of sulfatases in Rhodopirellula baltica and the diversity of sulfatases in the genus Rhodopirellula.</title>
        <authorList>
            <person name="Wegner C.E."/>
            <person name="Richter-Heitmann T."/>
            <person name="Klindworth A."/>
            <person name="Klockow C."/>
            <person name="Richter M."/>
            <person name="Achstetter T."/>
            <person name="Glockner F.O."/>
            <person name="Harder J."/>
        </authorList>
    </citation>
    <scope>NUCLEOTIDE SEQUENCE [LARGE SCALE GENOMIC DNA]</scope>
    <source>
        <strain evidence="1 2">SWK14</strain>
    </source>
</reference>
<accession>L7CIB1</accession>
<dbReference type="Proteomes" id="UP000010959">
    <property type="component" value="Unassembled WGS sequence"/>
</dbReference>
<name>L7CIB1_RHOBT</name>
<comment type="caution">
    <text evidence="1">The sequence shown here is derived from an EMBL/GenBank/DDBJ whole genome shotgun (WGS) entry which is preliminary data.</text>
</comment>
<dbReference type="PATRIC" id="fig|993516.3.peg.2856"/>
<dbReference type="RefSeq" id="WP_007337673.1">
    <property type="nucleotide sequence ID" value="NZ_AMWG01000063.1"/>
</dbReference>
<evidence type="ECO:0000313" key="2">
    <source>
        <dbReference type="Proteomes" id="UP000010959"/>
    </source>
</evidence>
<protein>
    <submittedName>
        <fullName evidence="1">Uncharacterized protein</fullName>
    </submittedName>
</protein>